<proteinExistence type="predicted"/>
<evidence type="ECO:0000313" key="2">
    <source>
        <dbReference type="Proteomes" id="UP000503820"/>
    </source>
</evidence>
<sequence>MLTRYEVFDYKNALSVLNGSFYQEFSELCNVLSGFRLLSSDIVAAGGRKSPIAEKLDGALYNMLWIEKQFETSKIIDGVVRSTPTHKIDCYKNKVAIEVEWNNKDPFFDRDLNNFRLLYDLDAISVGIIITRSDELQLIFNGLGKGASYGASTTHMSKLIPKIIGGGAGGCPVLVIGITSRCYEYDL</sequence>
<keyword evidence="2" id="KW-1185">Reference proteome</keyword>
<dbReference type="GO" id="GO:0009307">
    <property type="term" value="P:DNA restriction-modification system"/>
    <property type="evidence" value="ECO:0007669"/>
    <property type="project" value="InterPro"/>
</dbReference>
<organism evidence="1 2">
    <name type="scientific">Desulfovibrio psychrotolerans</name>
    <dbReference type="NCBI Taxonomy" id="415242"/>
    <lineage>
        <taxon>Bacteria</taxon>
        <taxon>Pseudomonadati</taxon>
        <taxon>Thermodesulfobacteriota</taxon>
        <taxon>Desulfovibrionia</taxon>
        <taxon>Desulfovibrionales</taxon>
        <taxon>Desulfovibrionaceae</taxon>
        <taxon>Desulfovibrio</taxon>
    </lineage>
</organism>
<comment type="caution">
    <text evidence="1">The sequence shown here is derived from an EMBL/GenBank/DDBJ whole genome shotgun (WGS) entry which is preliminary data.</text>
</comment>
<name>A0A7J0BT61_9BACT</name>
<dbReference type="Gene3D" id="3.40.91.20">
    <property type="match status" value="1"/>
</dbReference>
<dbReference type="Pfam" id="PF09195">
    <property type="entry name" value="Endonuc-BglII"/>
    <property type="match status" value="1"/>
</dbReference>
<dbReference type="InterPro" id="IPR011335">
    <property type="entry name" value="Restrct_endonuc-II-like"/>
</dbReference>
<evidence type="ECO:0000313" key="1">
    <source>
        <dbReference type="EMBL" id="GFM36899.1"/>
    </source>
</evidence>
<dbReference type="GO" id="GO:0003677">
    <property type="term" value="F:DNA binding"/>
    <property type="evidence" value="ECO:0007669"/>
    <property type="project" value="InterPro"/>
</dbReference>
<dbReference type="InterPro" id="IPR011338">
    <property type="entry name" value="BamHI/BglII/BstY"/>
</dbReference>
<dbReference type="GO" id="GO:0000287">
    <property type="term" value="F:magnesium ion binding"/>
    <property type="evidence" value="ECO:0007669"/>
    <property type="project" value="InterPro"/>
</dbReference>
<dbReference type="EMBL" id="BLVP01000008">
    <property type="protein sequence ID" value="GFM36899.1"/>
    <property type="molecule type" value="Genomic_DNA"/>
</dbReference>
<accession>A0A7J0BT61</accession>
<dbReference type="Proteomes" id="UP000503820">
    <property type="component" value="Unassembled WGS sequence"/>
</dbReference>
<evidence type="ECO:0008006" key="3">
    <source>
        <dbReference type="Google" id="ProtNLM"/>
    </source>
</evidence>
<dbReference type="AlphaFoldDB" id="A0A7J0BT61"/>
<reference evidence="1 2" key="1">
    <citation type="submission" date="2020-05" db="EMBL/GenBank/DDBJ databases">
        <title>Draft genome sequence of Desulfovibrio psychrotolerans JS1T.</title>
        <authorList>
            <person name="Ueno A."/>
            <person name="Tamazawa S."/>
            <person name="Tamamura S."/>
            <person name="Murakami T."/>
            <person name="Kiyama T."/>
            <person name="Inomata H."/>
            <person name="Amano Y."/>
            <person name="Miyakawa K."/>
            <person name="Tamaki H."/>
            <person name="Naganuma T."/>
            <person name="Kaneko K."/>
        </authorList>
    </citation>
    <scope>NUCLEOTIDE SEQUENCE [LARGE SCALE GENOMIC DNA]</scope>
    <source>
        <strain evidence="1 2">JS1</strain>
    </source>
</reference>
<gene>
    <name evidence="1" type="ORF">DSM19430T_15830</name>
</gene>
<dbReference type="InterPro" id="IPR015278">
    <property type="entry name" value="BglII-like"/>
</dbReference>
<dbReference type="RefSeq" id="WP_174409567.1">
    <property type="nucleotide sequence ID" value="NZ_BLVP01000008.1"/>
</dbReference>
<dbReference type="GO" id="GO:0009036">
    <property type="term" value="F:type II site-specific deoxyribonuclease activity"/>
    <property type="evidence" value="ECO:0007669"/>
    <property type="project" value="InterPro"/>
</dbReference>
<protein>
    <recommendedName>
        <fullName evidence="3">Restriction endonuclease</fullName>
    </recommendedName>
</protein>
<dbReference type="SUPFAM" id="SSF52980">
    <property type="entry name" value="Restriction endonuclease-like"/>
    <property type="match status" value="1"/>
</dbReference>